<name>A0A0G2Y6Y3_MIMIV</name>
<feature type="transmembrane region" description="Helical" evidence="1">
    <location>
        <begin position="20"/>
        <end position="40"/>
    </location>
</feature>
<keyword evidence="1" id="KW-1133">Transmembrane helix</keyword>
<keyword evidence="1" id="KW-0812">Transmembrane</keyword>
<evidence type="ECO:0000256" key="1">
    <source>
        <dbReference type="SAM" id="Phobius"/>
    </source>
</evidence>
<keyword evidence="1" id="KW-0472">Membrane</keyword>
<dbReference type="Proteomes" id="UP000241474">
    <property type="component" value="Segment"/>
</dbReference>
<organismHost>
    <name type="scientific">Acanthamoeba polyphaga</name>
    <name type="common">Amoeba</name>
    <dbReference type="NCBI Taxonomy" id="5757"/>
</organismHost>
<accession>A0A0G2Y6Y3</accession>
<proteinExistence type="predicted"/>
<evidence type="ECO:0000313" key="3">
    <source>
        <dbReference type="Proteomes" id="UP000241474"/>
    </source>
</evidence>
<reference evidence="2 3" key="1">
    <citation type="submission" date="2014-10" db="EMBL/GenBank/DDBJ databases">
        <title>Pan-genome analysis of Brazilian lineage A amoebal mimiviruses.</title>
        <authorList>
            <person name="Assis F.L."/>
            <person name="Abrahao J.S."/>
            <person name="Kroon E.G."/>
            <person name="Dornas F.P."/>
            <person name="Andrade K.R."/>
            <person name="Borato P.V.M."/>
            <person name="Pilotto M.R."/>
            <person name="Benamar S."/>
            <person name="LaScola B."/>
            <person name="Colson P."/>
        </authorList>
    </citation>
    <scope>NUCLEOTIDE SEQUENCE [LARGE SCALE GENOMIC DNA]</scope>
    <source>
        <strain evidence="2 3">Oyster</strain>
    </source>
</reference>
<feature type="transmembrane region" description="Helical" evidence="1">
    <location>
        <begin position="97"/>
        <end position="115"/>
    </location>
</feature>
<sequence>MSSDSENTISENNDVRINNINLIASIVLWLLFVITVIGTFKPIHRVSMESNFSKCYKYTYCVDDKCTCVDYFTYGKVTIYCYNKNSVNCLAINWDNIGIIVILIIMLMIIMNGFYQMMKQKISVEDLVIMNQQLEYQRQNRMNNLYYHDNYGNLRMRMPGDYGYY</sequence>
<protein>
    <submittedName>
        <fullName evidence="2">Uncharacterized protein</fullName>
    </submittedName>
</protein>
<dbReference type="EMBL" id="KM982401">
    <property type="protein sequence ID" value="AKI78881.1"/>
    <property type="molecule type" value="Genomic_DNA"/>
</dbReference>
<organism evidence="2 3">
    <name type="scientific">Acanthamoeba polyphaga mimivirus</name>
    <name type="common">APMV</name>
    <dbReference type="NCBI Taxonomy" id="212035"/>
    <lineage>
        <taxon>Viruses</taxon>
        <taxon>Varidnaviria</taxon>
        <taxon>Bamfordvirae</taxon>
        <taxon>Nucleocytoviricota</taxon>
        <taxon>Megaviricetes</taxon>
        <taxon>Imitervirales</taxon>
        <taxon>Mimiviridae</taxon>
        <taxon>Megamimivirinae</taxon>
        <taxon>Mimivirus</taxon>
        <taxon>Mimivirus bradfordmassiliense</taxon>
    </lineage>
</organism>
<evidence type="ECO:0000313" key="2">
    <source>
        <dbReference type="EMBL" id="AKI78881.1"/>
    </source>
</evidence>